<name>G7IYP3_MEDTR</name>
<gene>
    <name evidence="1" type="ordered locus">MTR_3g013910</name>
</gene>
<dbReference type="EnsemblPlants" id="AES68705">
    <property type="protein sequence ID" value="AES68705"/>
    <property type="gene ID" value="MTR_3g013910"/>
</dbReference>
<reference evidence="1 3" key="2">
    <citation type="journal article" date="2014" name="BMC Genomics">
        <title>An improved genome release (version Mt4.0) for the model legume Medicago truncatula.</title>
        <authorList>
            <person name="Tang H."/>
            <person name="Krishnakumar V."/>
            <person name="Bidwell S."/>
            <person name="Rosen B."/>
            <person name="Chan A."/>
            <person name="Zhou S."/>
            <person name="Gentzbittel L."/>
            <person name="Childs K.L."/>
            <person name="Yandell M."/>
            <person name="Gundlach H."/>
            <person name="Mayer K.F."/>
            <person name="Schwartz D.C."/>
            <person name="Town C.D."/>
        </authorList>
    </citation>
    <scope>GENOME REANNOTATION</scope>
    <source>
        <strain evidence="2 3">cv. Jemalong A17</strain>
    </source>
</reference>
<reference evidence="1 3" key="1">
    <citation type="journal article" date="2011" name="Nature">
        <title>The Medicago genome provides insight into the evolution of rhizobial symbioses.</title>
        <authorList>
            <person name="Young N.D."/>
            <person name="Debelle F."/>
            <person name="Oldroyd G.E."/>
            <person name="Geurts R."/>
            <person name="Cannon S.B."/>
            <person name="Udvardi M.K."/>
            <person name="Benedito V.A."/>
            <person name="Mayer K.F."/>
            <person name="Gouzy J."/>
            <person name="Schoof H."/>
            <person name="Van de Peer Y."/>
            <person name="Proost S."/>
            <person name="Cook D.R."/>
            <person name="Meyers B.C."/>
            <person name="Spannagl M."/>
            <person name="Cheung F."/>
            <person name="De Mita S."/>
            <person name="Krishnakumar V."/>
            <person name="Gundlach H."/>
            <person name="Zhou S."/>
            <person name="Mudge J."/>
            <person name="Bharti A.K."/>
            <person name="Murray J.D."/>
            <person name="Naoumkina M.A."/>
            <person name="Rosen B."/>
            <person name="Silverstein K.A."/>
            <person name="Tang H."/>
            <person name="Rombauts S."/>
            <person name="Zhao P.X."/>
            <person name="Zhou P."/>
            <person name="Barbe V."/>
            <person name="Bardou P."/>
            <person name="Bechner M."/>
            <person name="Bellec A."/>
            <person name="Berger A."/>
            <person name="Berges H."/>
            <person name="Bidwell S."/>
            <person name="Bisseling T."/>
            <person name="Choisne N."/>
            <person name="Couloux A."/>
            <person name="Denny R."/>
            <person name="Deshpande S."/>
            <person name="Dai X."/>
            <person name="Doyle J.J."/>
            <person name="Dudez A.M."/>
            <person name="Farmer A.D."/>
            <person name="Fouteau S."/>
            <person name="Franken C."/>
            <person name="Gibelin C."/>
            <person name="Gish J."/>
            <person name="Goldstein S."/>
            <person name="Gonzalez A.J."/>
            <person name="Green P.J."/>
            <person name="Hallab A."/>
            <person name="Hartog M."/>
            <person name="Hua A."/>
            <person name="Humphray S.J."/>
            <person name="Jeong D.H."/>
            <person name="Jing Y."/>
            <person name="Jocker A."/>
            <person name="Kenton S.M."/>
            <person name="Kim D.J."/>
            <person name="Klee K."/>
            <person name="Lai H."/>
            <person name="Lang C."/>
            <person name="Lin S."/>
            <person name="Macmil S.L."/>
            <person name="Magdelenat G."/>
            <person name="Matthews L."/>
            <person name="McCorrison J."/>
            <person name="Monaghan E.L."/>
            <person name="Mun J.H."/>
            <person name="Najar F.Z."/>
            <person name="Nicholson C."/>
            <person name="Noirot C."/>
            <person name="O'Bleness M."/>
            <person name="Paule C.R."/>
            <person name="Poulain J."/>
            <person name="Prion F."/>
            <person name="Qin B."/>
            <person name="Qu C."/>
            <person name="Retzel E.F."/>
            <person name="Riddle C."/>
            <person name="Sallet E."/>
            <person name="Samain S."/>
            <person name="Samson N."/>
            <person name="Sanders I."/>
            <person name="Saurat O."/>
            <person name="Scarpelli C."/>
            <person name="Schiex T."/>
            <person name="Segurens B."/>
            <person name="Severin A.J."/>
            <person name="Sherrier D.J."/>
            <person name="Shi R."/>
            <person name="Sims S."/>
            <person name="Singer S.R."/>
            <person name="Sinharoy S."/>
            <person name="Sterck L."/>
            <person name="Viollet A."/>
            <person name="Wang B.B."/>
            <person name="Wang K."/>
            <person name="Wang M."/>
            <person name="Wang X."/>
            <person name="Warfsmann J."/>
            <person name="Weissenbach J."/>
            <person name="White D.D."/>
            <person name="White J.D."/>
            <person name="Wiley G.B."/>
            <person name="Wincker P."/>
            <person name="Xing Y."/>
            <person name="Yang L."/>
            <person name="Yao Z."/>
            <person name="Ying F."/>
            <person name="Zhai J."/>
            <person name="Zhou L."/>
            <person name="Zuber A."/>
            <person name="Denarie J."/>
            <person name="Dixon R.A."/>
            <person name="May G.D."/>
            <person name="Schwartz D.C."/>
            <person name="Rogers J."/>
            <person name="Quetier F."/>
            <person name="Town C.D."/>
            <person name="Roe B.A."/>
        </authorList>
    </citation>
    <scope>NUCLEOTIDE SEQUENCE [LARGE SCALE GENOMIC DNA]</scope>
    <source>
        <strain evidence="1">A17</strain>
        <strain evidence="2 3">cv. Jemalong A17</strain>
    </source>
</reference>
<evidence type="ECO:0000313" key="2">
    <source>
        <dbReference type="EnsemblPlants" id="AES68705"/>
    </source>
</evidence>
<dbReference type="AlphaFoldDB" id="G7IYP3"/>
<dbReference type="Proteomes" id="UP000002051">
    <property type="component" value="Chromosome 3"/>
</dbReference>
<organism evidence="1 3">
    <name type="scientific">Medicago truncatula</name>
    <name type="common">Barrel medic</name>
    <name type="synonym">Medicago tribuloides</name>
    <dbReference type="NCBI Taxonomy" id="3880"/>
    <lineage>
        <taxon>Eukaryota</taxon>
        <taxon>Viridiplantae</taxon>
        <taxon>Streptophyta</taxon>
        <taxon>Embryophyta</taxon>
        <taxon>Tracheophyta</taxon>
        <taxon>Spermatophyta</taxon>
        <taxon>Magnoliopsida</taxon>
        <taxon>eudicotyledons</taxon>
        <taxon>Gunneridae</taxon>
        <taxon>Pentapetalae</taxon>
        <taxon>rosids</taxon>
        <taxon>fabids</taxon>
        <taxon>Fabales</taxon>
        <taxon>Fabaceae</taxon>
        <taxon>Papilionoideae</taxon>
        <taxon>50 kb inversion clade</taxon>
        <taxon>NPAAA clade</taxon>
        <taxon>Hologalegina</taxon>
        <taxon>IRL clade</taxon>
        <taxon>Trifolieae</taxon>
        <taxon>Medicago</taxon>
    </lineage>
</organism>
<accession>G7IYP3</accession>
<dbReference type="EMBL" id="CM001219">
    <property type="protein sequence ID" value="AES68705.1"/>
    <property type="molecule type" value="Genomic_DNA"/>
</dbReference>
<dbReference type="HOGENOM" id="CLU_2076571_0_0_1"/>
<reference evidence="2" key="3">
    <citation type="submission" date="2015-04" db="UniProtKB">
        <authorList>
            <consortium name="EnsemblPlants"/>
        </authorList>
    </citation>
    <scope>IDENTIFICATION</scope>
    <source>
        <strain evidence="2">cv. Jemalong A17</strain>
    </source>
</reference>
<sequence length="118" mass="13868">MSELDRCMMRKYLKTYHIGDYVDVRFNSDRKRTYLRTYHIDDHVDIRVNNVVHMTMLAKPLFVLASLDMMCPLVYVRCVRHASVCLSCCEMEIFPRRRVGCLSFIHQCPCLEGEAEGT</sequence>
<dbReference type="PaxDb" id="3880-AES68705"/>
<evidence type="ECO:0000313" key="3">
    <source>
        <dbReference type="Proteomes" id="UP000002051"/>
    </source>
</evidence>
<proteinExistence type="predicted"/>
<keyword evidence="3" id="KW-1185">Reference proteome</keyword>
<protein>
    <submittedName>
        <fullName evidence="1 2">Uncharacterized protein</fullName>
    </submittedName>
</protein>
<evidence type="ECO:0000313" key="1">
    <source>
        <dbReference type="EMBL" id="AES68705.1"/>
    </source>
</evidence>